<gene>
    <name evidence="1" type="ORF">S01H4_44362</name>
</gene>
<accession>X1C3U4</accession>
<dbReference type="GO" id="GO:0008146">
    <property type="term" value="F:sulfotransferase activity"/>
    <property type="evidence" value="ECO:0007669"/>
    <property type="project" value="InterPro"/>
</dbReference>
<dbReference type="Pfam" id="PF03567">
    <property type="entry name" value="Sulfotransfer_2"/>
    <property type="match status" value="1"/>
</dbReference>
<name>X1C3U4_9ZZZZ</name>
<organism evidence="1">
    <name type="scientific">marine sediment metagenome</name>
    <dbReference type="NCBI Taxonomy" id="412755"/>
    <lineage>
        <taxon>unclassified sequences</taxon>
        <taxon>metagenomes</taxon>
        <taxon>ecological metagenomes</taxon>
    </lineage>
</organism>
<dbReference type="EMBL" id="BART01024589">
    <property type="protein sequence ID" value="GAG91093.1"/>
    <property type="molecule type" value="Genomic_DNA"/>
</dbReference>
<comment type="caution">
    <text evidence="1">The sequence shown here is derived from an EMBL/GenBank/DDBJ whole genome shotgun (WGS) entry which is preliminary data.</text>
</comment>
<dbReference type="InterPro" id="IPR027417">
    <property type="entry name" value="P-loop_NTPase"/>
</dbReference>
<dbReference type="InterPro" id="IPR005331">
    <property type="entry name" value="Sulfotransferase"/>
</dbReference>
<dbReference type="SUPFAM" id="SSF52540">
    <property type="entry name" value="P-loop containing nucleoside triphosphate hydrolases"/>
    <property type="match status" value="1"/>
</dbReference>
<proteinExistence type="predicted"/>
<dbReference type="AlphaFoldDB" id="X1C3U4"/>
<reference evidence="1" key="1">
    <citation type="journal article" date="2014" name="Front. Microbiol.">
        <title>High frequency of phylogenetically diverse reductive dehalogenase-homologous genes in deep subseafloor sedimentary metagenomes.</title>
        <authorList>
            <person name="Kawai M."/>
            <person name="Futagami T."/>
            <person name="Toyoda A."/>
            <person name="Takaki Y."/>
            <person name="Nishi S."/>
            <person name="Hori S."/>
            <person name="Arai W."/>
            <person name="Tsubouchi T."/>
            <person name="Morono Y."/>
            <person name="Uchiyama I."/>
            <person name="Ito T."/>
            <person name="Fujiyama A."/>
            <person name="Inagaki F."/>
            <person name="Takami H."/>
        </authorList>
    </citation>
    <scope>NUCLEOTIDE SEQUENCE</scope>
    <source>
        <strain evidence="1">Expedition CK06-06</strain>
    </source>
</reference>
<protein>
    <recommendedName>
        <fullName evidence="2">Sulfotransferase domain-containing protein</fullName>
    </recommendedName>
</protein>
<evidence type="ECO:0000313" key="1">
    <source>
        <dbReference type="EMBL" id="GAG91093.1"/>
    </source>
</evidence>
<evidence type="ECO:0008006" key="2">
    <source>
        <dbReference type="Google" id="ProtNLM"/>
    </source>
</evidence>
<sequence>MSVVNVKHNIIFIRVPRTASTSIGNVSFIGNGSHTTAIDIRNIIRRNLRGGLTYKEMFKFGFVRNPWDRLVSMCFYKKNYGTHAIDKESFSRYVEKMDRNNLKLWRMAQWRYLCDKHGRIIVDFVGRYEDLQEDWEKVCDFVGMYEDLEQHNMGKQLHYKEYYTDESREKVSELYREDIELFDYKYDVGGISF</sequence>
<dbReference type="Gene3D" id="3.40.50.300">
    <property type="entry name" value="P-loop containing nucleotide triphosphate hydrolases"/>
    <property type="match status" value="1"/>
</dbReference>
<dbReference type="GO" id="GO:0016020">
    <property type="term" value="C:membrane"/>
    <property type="evidence" value="ECO:0007669"/>
    <property type="project" value="InterPro"/>
</dbReference>